<sequence>MSNIKVAFDRYVEFQSTQRRALMLRWCLGFGSNEIARVDLLGRKSMLIPVAADFSLRKLVNIKRNLWLWKKDFSTTTSRYFDNNFDIIVNRDLNPNEIILMADEKLLKLRGMLERHPDGREGKDDTETLEKEIRDTFKWLFGNKLYGICFDLLKLITKSHYSSFQFIDFRNLVVVIDKYGSVDDLFDMFEAFAANPTVSQLPLLSHLNANPLVSGLVNLYRSHNQEEIILILDSIISSYPERIQGNFGFNSILTKICSCQLSGSHDDRFANQLIEKLMQSSIPKSQYDYDLVRQIYRKTLASKNLDAAVLLMRTIVNDESVSYQRKQSLVFAAIKHSEKEPLNACYLWALLFPAVEFNYETTPDELLILKHRWIFGKELPLNLADDKIIASDEVVLSRIISLLIYGHSRWGSRDFVRKLYAYKESLGLSVEISDEIGLLRSLVHLKKYDEALDLISKCSKEDERFVSPESYDSIFLCLAKSEKWDELKDKFDFLFEKEQITTMKQYSVMFMVLASRGATKYVLDLWDTFLKRGFKPDDMILCSIIFSFIKTKSYAKALQWFSAYSYYKVPLSSKSYGMMLNGLASTHDFQSCFKMLDELAQKNITLNSYQMEPFLRQCALLGDHKSIELILSKYYPTFGIPVTPRDSRWILRAHYYGNRFGVVVETYERQLVREDKVAYQDTLLALEAASKYTNVSKFYQLWDRCLKMHADQMTVEAYIIYMGVNVRIHGLYGCEQILDEVQQRFKLKYLPVRIFNEMIFSSIRMGRPWYAPTIVKMSLMRGVVPSSKTYSLLLQSNTSLYQYSEEHIDETIQLLNEILLNRKKDKLGKFDKDLNPMSFKLVIMHIIRFKGVEEARKYFELYVENSKNYLLDNIHILQTELLLLGEEGRWEEFGGCYDRYLSLVKAKLQYARMKNDEELYDNIESDRISSFYDHVSPVSVNESSIKFSRMPSVGIPSSLKKALFTVWPYRLKQLADTEQLDEVMSIVGRLFKEGFILSNKNLNETALLLSGSEDLIPETVAFINKYILPGHILHRRLALTKMKYRMSEIPHIHEPEIRFINDIYFGIMRNIDGILSARLNVAQKETLLDSIMISDTKTVMKNLRSIIRSQSFIDRVYTMTRKKAGKFYRRKHHIRRMRRVQKERLMKFDKIDEMMNYRKRWLALKERKQSLLVKIDNTTDSSERLTFLHEMADVKKGFEQLRADRKVALETLRQQQRDRKKIDDERVYKIGRINIFKLQPKVSDSPLIEEPGEFRPSNNETKHV</sequence>
<organism evidence="1 2">
    <name type="scientific">Brettanomyces naardenensis</name>
    <name type="common">Yeast</name>
    <dbReference type="NCBI Taxonomy" id="13370"/>
    <lineage>
        <taxon>Eukaryota</taxon>
        <taxon>Fungi</taxon>
        <taxon>Dikarya</taxon>
        <taxon>Ascomycota</taxon>
        <taxon>Saccharomycotina</taxon>
        <taxon>Pichiomycetes</taxon>
        <taxon>Pichiales</taxon>
        <taxon>Pichiaceae</taxon>
        <taxon>Brettanomyces</taxon>
    </lineage>
</organism>
<accession>A0A448YLZ7</accession>
<dbReference type="FunCoup" id="A0A448YLZ7">
    <property type="interactions" value="81"/>
</dbReference>
<proteinExistence type="predicted"/>
<dbReference type="PANTHER" id="PTHR47939:SF1">
    <property type="entry name" value="OS04G0684500 PROTEIN"/>
    <property type="match status" value="1"/>
</dbReference>
<protein>
    <submittedName>
        <fullName evidence="1">DEKNAAC102979</fullName>
    </submittedName>
</protein>
<evidence type="ECO:0000313" key="2">
    <source>
        <dbReference type="Proteomes" id="UP000290900"/>
    </source>
</evidence>
<dbReference type="PANTHER" id="PTHR47939">
    <property type="entry name" value="MEMBRANE-ASSOCIATED SALT-INDUCIBLE PROTEIN-LIKE"/>
    <property type="match status" value="1"/>
</dbReference>
<keyword evidence="2" id="KW-1185">Reference proteome</keyword>
<dbReference type="InParanoid" id="A0A448YLZ7"/>
<dbReference type="InterPro" id="IPR011990">
    <property type="entry name" value="TPR-like_helical_dom_sf"/>
</dbReference>
<dbReference type="OrthoDB" id="185373at2759"/>
<dbReference type="EMBL" id="CAACVR010000015">
    <property type="protein sequence ID" value="VEU21962.1"/>
    <property type="molecule type" value="Genomic_DNA"/>
</dbReference>
<dbReference type="AlphaFoldDB" id="A0A448YLZ7"/>
<dbReference type="Proteomes" id="UP000290900">
    <property type="component" value="Unassembled WGS sequence"/>
</dbReference>
<gene>
    <name evidence="1" type="ORF">BRENAR_LOCUS2694</name>
</gene>
<evidence type="ECO:0000313" key="1">
    <source>
        <dbReference type="EMBL" id="VEU21962.1"/>
    </source>
</evidence>
<reference evidence="1 2" key="1">
    <citation type="submission" date="2018-12" db="EMBL/GenBank/DDBJ databases">
        <authorList>
            <person name="Tiukova I."/>
            <person name="Dainat J."/>
        </authorList>
    </citation>
    <scope>NUCLEOTIDE SEQUENCE [LARGE SCALE GENOMIC DNA]</scope>
</reference>
<dbReference type="STRING" id="13370.A0A448YLZ7"/>
<dbReference type="Gene3D" id="1.25.40.10">
    <property type="entry name" value="Tetratricopeptide repeat domain"/>
    <property type="match status" value="1"/>
</dbReference>
<dbReference type="InterPro" id="IPR050667">
    <property type="entry name" value="PPR-containing_protein"/>
</dbReference>
<name>A0A448YLZ7_BRENA</name>